<reference evidence="3 5" key="2">
    <citation type="submission" date="2024-07" db="EMBL/GenBank/DDBJ databases">
        <authorList>
            <person name="Akdeniz Z."/>
        </authorList>
    </citation>
    <scope>NUCLEOTIDE SEQUENCE [LARGE SCALE GENOMIC DNA]</scope>
</reference>
<dbReference type="EMBL" id="CATOUU010000270">
    <property type="protein sequence ID" value="CAI9922989.1"/>
    <property type="molecule type" value="Genomic_DNA"/>
</dbReference>
<dbReference type="EMBL" id="CAXDID020000019">
    <property type="protein sequence ID" value="CAL5985428.1"/>
    <property type="molecule type" value="Genomic_DNA"/>
</dbReference>
<proteinExistence type="predicted"/>
<gene>
    <name evidence="2" type="ORF">HINF_LOCUS10634</name>
    <name evidence="4" type="ORF">HINF_LOCUS71699</name>
    <name evidence="3" type="ORF">HINF_LOCUS8889</name>
</gene>
<evidence type="ECO:0000256" key="1">
    <source>
        <dbReference type="SAM" id="Coils"/>
    </source>
</evidence>
<keyword evidence="1" id="KW-0175">Coiled coil</keyword>
<accession>A0AA86TME7</accession>
<evidence type="ECO:0000313" key="2">
    <source>
        <dbReference type="EMBL" id="CAI9922989.1"/>
    </source>
</evidence>
<keyword evidence="5" id="KW-1185">Reference proteome</keyword>
<evidence type="ECO:0000313" key="3">
    <source>
        <dbReference type="EMBL" id="CAL5985428.1"/>
    </source>
</evidence>
<dbReference type="AlphaFoldDB" id="A0AA86TME7"/>
<comment type="caution">
    <text evidence="2">The sequence shown here is derived from an EMBL/GenBank/DDBJ whole genome shotgun (WGS) entry which is preliminary data.</text>
</comment>
<sequence length="244" mass="28585">MKPKNSVSAQKQSSLTATIQISDQNLDKLQQQFPKPKAAKKAQVPQNSFDDSNKVDSLISNYNEILTQNTHLMQKVQELTDSNARIQEHCNNELSDMSDKTRQLIQKLKADQQLESQKQNQSHKLLIQKYECLSIQFKQQQQTIQDNQTQLKDYETLKQQNKQLLKQENEFDTFYKELEEENESLQKQIQSLNKQSQQTDQITHLNSILKTENEILKNENERITKRTKRQLNTAAKTKVMIKHN</sequence>
<reference evidence="2" key="1">
    <citation type="submission" date="2023-06" db="EMBL/GenBank/DDBJ databases">
        <authorList>
            <person name="Kurt Z."/>
        </authorList>
    </citation>
    <scope>NUCLEOTIDE SEQUENCE</scope>
</reference>
<dbReference type="Proteomes" id="UP001642409">
    <property type="component" value="Unassembled WGS sequence"/>
</dbReference>
<name>A0AA86TME7_9EUKA</name>
<protein>
    <submittedName>
        <fullName evidence="3">Hypothetical_protein</fullName>
    </submittedName>
</protein>
<dbReference type="EMBL" id="CAXDID020000556">
    <property type="protein sequence ID" value="CAL6102507.1"/>
    <property type="molecule type" value="Genomic_DNA"/>
</dbReference>
<evidence type="ECO:0000313" key="5">
    <source>
        <dbReference type="Proteomes" id="UP001642409"/>
    </source>
</evidence>
<organism evidence="2">
    <name type="scientific">Hexamita inflata</name>
    <dbReference type="NCBI Taxonomy" id="28002"/>
    <lineage>
        <taxon>Eukaryota</taxon>
        <taxon>Metamonada</taxon>
        <taxon>Diplomonadida</taxon>
        <taxon>Hexamitidae</taxon>
        <taxon>Hexamitinae</taxon>
        <taxon>Hexamita</taxon>
    </lineage>
</organism>
<evidence type="ECO:0000313" key="4">
    <source>
        <dbReference type="EMBL" id="CAL6102507.1"/>
    </source>
</evidence>
<feature type="coiled-coil region" evidence="1">
    <location>
        <begin position="147"/>
        <end position="226"/>
    </location>
</feature>